<dbReference type="EMBL" id="LR796458">
    <property type="protein sequence ID" value="CAB4145370.1"/>
    <property type="molecule type" value="Genomic_DNA"/>
</dbReference>
<evidence type="ECO:0000313" key="1">
    <source>
        <dbReference type="EMBL" id="CAB4145370.1"/>
    </source>
</evidence>
<name>A0A6J5RBW4_9CAUD</name>
<evidence type="ECO:0000313" key="2">
    <source>
        <dbReference type="EMBL" id="CAB4191218.1"/>
    </source>
</evidence>
<accession>A0A6J5RBW4</accession>
<gene>
    <name evidence="2" type="ORF">UFOVP1218_18</name>
    <name evidence="1" type="ORF">UFOVP489_8</name>
</gene>
<proteinExistence type="predicted"/>
<reference evidence="2" key="1">
    <citation type="submission" date="2020-05" db="EMBL/GenBank/DDBJ databases">
        <authorList>
            <person name="Chiriac C."/>
            <person name="Salcher M."/>
            <person name="Ghai R."/>
            <person name="Kavagutti S V."/>
        </authorList>
    </citation>
    <scope>NUCLEOTIDE SEQUENCE</scope>
</reference>
<protein>
    <submittedName>
        <fullName evidence="2">Uncharacterized protein</fullName>
    </submittedName>
</protein>
<sequence length="63" mass="7352">MSSYMEIIYPQQMVAKLFKDGEVISEYKVEQCDKCSKIARLDAFGYQKSDPAMNLIWFCAECR</sequence>
<dbReference type="EMBL" id="LR797160">
    <property type="protein sequence ID" value="CAB4191218.1"/>
    <property type="molecule type" value="Genomic_DNA"/>
</dbReference>
<organism evidence="2">
    <name type="scientific">uncultured Caudovirales phage</name>
    <dbReference type="NCBI Taxonomy" id="2100421"/>
    <lineage>
        <taxon>Viruses</taxon>
        <taxon>Duplodnaviria</taxon>
        <taxon>Heunggongvirae</taxon>
        <taxon>Uroviricota</taxon>
        <taxon>Caudoviricetes</taxon>
        <taxon>Peduoviridae</taxon>
        <taxon>Maltschvirus</taxon>
        <taxon>Maltschvirus maltsch</taxon>
    </lineage>
</organism>